<dbReference type="AlphaFoldDB" id="A0A7W5B3W0"/>
<keyword evidence="9" id="KW-1185">Reference proteome</keyword>
<dbReference type="CDD" id="cd06173">
    <property type="entry name" value="MFS_MefA_like"/>
    <property type="match status" value="1"/>
</dbReference>
<dbReference type="Pfam" id="PF05977">
    <property type="entry name" value="MFS_3"/>
    <property type="match status" value="1"/>
</dbReference>
<evidence type="ECO:0000256" key="6">
    <source>
        <dbReference type="ARBA" id="ARBA00023136"/>
    </source>
</evidence>
<evidence type="ECO:0000256" key="7">
    <source>
        <dbReference type="SAM" id="Phobius"/>
    </source>
</evidence>
<dbReference type="InterPro" id="IPR010290">
    <property type="entry name" value="TM_effector"/>
</dbReference>
<evidence type="ECO:0000256" key="3">
    <source>
        <dbReference type="ARBA" id="ARBA00022475"/>
    </source>
</evidence>
<feature type="transmembrane region" description="Helical" evidence="7">
    <location>
        <begin position="392"/>
        <end position="412"/>
    </location>
</feature>
<name>A0A7W5B3W0_9BACL</name>
<organism evidence="8 9">
    <name type="scientific">Paenibacillus phyllosphaerae</name>
    <dbReference type="NCBI Taxonomy" id="274593"/>
    <lineage>
        <taxon>Bacteria</taxon>
        <taxon>Bacillati</taxon>
        <taxon>Bacillota</taxon>
        <taxon>Bacilli</taxon>
        <taxon>Bacillales</taxon>
        <taxon>Paenibacillaceae</taxon>
        <taxon>Paenibacillus</taxon>
    </lineage>
</organism>
<evidence type="ECO:0000256" key="1">
    <source>
        <dbReference type="ARBA" id="ARBA00004651"/>
    </source>
</evidence>
<feature type="transmembrane region" description="Helical" evidence="7">
    <location>
        <begin position="163"/>
        <end position="184"/>
    </location>
</feature>
<keyword evidence="6 7" id="KW-0472">Membrane</keyword>
<feature type="transmembrane region" description="Helical" evidence="7">
    <location>
        <begin position="239"/>
        <end position="266"/>
    </location>
</feature>
<feature type="transmembrane region" description="Helical" evidence="7">
    <location>
        <begin position="362"/>
        <end position="380"/>
    </location>
</feature>
<sequence length="419" mass="44987">MFLETAADEQTTGQSASRPLWRNRPFLFLFSGMTLSVFGNCFHSIALNLWVLQATGSAKLMSAVTLTHMLSSLLFGTFAGTIADRFDRRKLILMADTLRCLFVLGIAGAMAFLPSPMFVILILTALSAVVGLVHGPSFQASLTDLVGRDRIQQAAGVMNIADNAARISGLALGGIIVAAFGGITAIVTDAIMFACSVLCVVAAGKFPKRKQAATTPKSSFKDDYTEGFMLLWRNPFAKAVLFLTTITLMFFTSTLMLIQVMAVRIWEASPVHFGLIEAAIPLGYAIGASIILTISRKQRHRGKLILGSLILMGPFYSLIAVMSGAQLAIPFIFLVGILFSFCTLLVSVIMRIEVPSELQGRMFGMLGSLSSAAPPVGLAISAALADHFSPDLVLFSCGLLVFIAGIAAAIMFKPIRRYH</sequence>
<protein>
    <submittedName>
        <fullName evidence="8">MFS family permease</fullName>
    </submittedName>
</protein>
<feature type="transmembrane region" description="Helical" evidence="7">
    <location>
        <begin position="304"/>
        <end position="322"/>
    </location>
</feature>
<dbReference type="GO" id="GO:0005886">
    <property type="term" value="C:plasma membrane"/>
    <property type="evidence" value="ECO:0007669"/>
    <property type="project" value="UniProtKB-SubCell"/>
</dbReference>
<dbReference type="PANTHER" id="PTHR43266">
    <property type="entry name" value="MACROLIDE-EFFLUX PROTEIN"/>
    <property type="match status" value="1"/>
</dbReference>
<dbReference type="SUPFAM" id="SSF103473">
    <property type="entry name" value="MFS general substrate transporter"/>
    <property type="match status" value="1"/>
</dbReference>
<keyword evidence="4 7" id="KW-0812">Transmembrane</keyword>
<keyword evidence="2" id="KW-0813">Transport</keyword>
<proteinExistence type="predicted"/>
<keyword evidence="5 7" id="KW-1133">Transmembrane helix</keyword>
<feature type="transmembrane region" description="Helical" evidence="7">
    <location>
        <begin position="26"/>
        <end position="52"/>
    </location>
</feature>
<dbReference type="Gene3D" id="1.20.1250.20">
    <property type="entry name" value="MFS general substrate transporter like domains"/>
    <property type="match status" value="1"/>
</dbReference>
<dbReference type="Proteomes" id="UP000570361">
    <property type="component" value="Unassembled WGS sequence"/>
</dbReference>
<feature type="transmembrane region" description="Helical" evidence="7">
    <location>
        <begin position="58"/>
        <end position="79"/>
    </location>
</feature>
<dbReference type="RefSeq" id="WP_183603554.1">
    <property type="nucleotide sequence ID" value="NZ_JACHXK010000019.1"/>
</dbReference>
<reference evidence="8 9" key="1">
    <citation type="submission" date="2020-08" db="EMBL/GenBank/DDBJ databases">
        <title>Genomic Encyclopedia of Type Strains, Phase III (KMG-III): the genomes of soil and plant-associated and newly described type strains.</title>
        <authorList>
            <person name="Whitman W."/>
        </authorList>
    </citation>
    <scope>NUCLEOTIDE SEQUENCE [LARGE SCALE GENOMIC DNA]</scope>
    <source>
        <strain evidence="8 9">CECT 5862</strain>
    </source>
</reference>
<feature type="transmembrane region" description="Helical" evidence="7">
    <location>
        <begin position="328"/>
        <end position="350"/>
    </location>
</feature>
<dbReference type="PANTHER" id="PTHR43266:SF2">
    <property type="entry name" value="MAJOR FACILITATOR SUPERFAMILY (MFS) PROFILE DOMAIN-CONTAINING PROTEIN"/>
    <property type="match status" value="1"/>
</dbReference>
<evidence type="ECO:0000256" key="4">
    <source>
        <dbReference type="ARBA" id="ARBA00022692"/>
    </source>
</evidence>
<evidence type="ECO:0000256" key="5">
    <source>
        <dbReference type="ARBA" id="ARBA00022989"/>
    </source>
</evidence>
<keyword evidence="3" id="KW-1003">Cell membrane</keyword>
<evidence type="ECO:0000313" key="8">
    <source>
        <dbReference type="EMBL" id="MBB3113476.1"/>
    </source>
</evidence>
<comment type="caution">
    <text evidence="8">The sequence shown here is derived from an EMBL/GenBank/DDBJ whole genome shotgun (WGS) entry which is preliminary data.</text>
</comment>
<dbReference type="EMBL" id="JACHXK010000019">
    <property type="protein sequence ID" value="MBB3113476.1"/>
    <property type="molecule type" value="Genomic_DNA"/>
</dbReference>
<gene>
    <name evidence="8" type="ORF">FHS18_005588</name>
</gene>
<evidence type="ECO:0000256" key="2">
    <source>
        <dbReference type="ARBA" id="ARBA00022448"/>
    </source>
</evidence>
<evidence type="ECO:0000313" key="9">
    <source>
        <dbReference type="Proteomes" id="UP000570361"/>
    </source>
</evidence>
<comment type="subcellular location">
    <subcellularLocation>
        <location evidence="1">Cell membrane</location>
        <topology evidence="1">Multi-pass membrane protein</topology>
    </subcellularLocation>
</comment>
<feature type="transmembrane region" description="Helical" evidence="7">
    <location>
        <begin position="272"/>
        <end position="292"/>
    </location>
</feature>
<accession>A0A7W5B3W0</accession>
<dbReference type="InterPro" id="IPR036259">
    <property type="entry name" value="MFS_trans_sf"/>
</dbReference>